<dbReference type="RefSeq" id="WP_072765388.1">
    <property type="nucleotide sequence ID" value="NZ_FQYX01000026.1"/>
</dbReference>
<dbReference type="EMBL" id="FQYX01000026">
    <property type="protein sequence ID" value="SHJ58591.1"/>
    <property type="molecule type" value="Genomic_DNA"/>
</dbReference>
<sequence length="193" mass="23009">MTHQVADKLKYNGSVYSINEDLLEKYFIEFPEKIPEFEVISSALWKGYLAEYEIIEDQLLIKKLKVMASGELKMRSVLQDVFPKNKKMDWFSGLIRIDDFKGDFGIETEEAIFEFLEIFKGRLIQKRVFDYRQLQDFKKAQLEHLLVSEDVASVYELWHKIHVSDKYYKEMDLKAINKDIADNIMYYTEKVYV</sequence>
<protein>
    <submittedName>
        <fullName evidence="1">Uncharacterized protein</fullName>
    </submittedName>
</protein>
<proteinExistence type="predicted"/>
<organism evidence="1 2">
    <name type="scientific">Arenibacter nanhaiticus</name>
    <dbReference type="NCBI Taxonomy" id="558155"/>
    <lineage>
        <taxon>Bacteria</taxon>
        <taxon>Pseudomonadati</taxon>
        <taxon>Bacteroidota</taxon>
        <taxon>Flavobacteriia</taxon>
        <taxon>Flavobacteriales</taxon>
        <taxon>Flavobacteriaceae</taxon>
        <taxon>Arenibacter</taxon>
    </lineage>
</organism>
<evidence type="ECO:0000313" key="2">
    <source>
        <dbReference type="Proteomes" id="UP000184231"/>
    </source>
</evidence>
<evidence type="ECO:0000313" key="1">
    <source>
        <dbReference type="EMBL" id="SHJ58591.1"/>
    </source>
</evidence>
<gene>
    <name evidence="1" type="ORF">SAMN04487911_12610</name>
</gene>
<name>A0A1M6KI58_9FLAO</name>
<dbReference type="Proteomes" id="UP000184231">
    <property type="component" value="Unassembled WGS sequence"/>
</dbReference>
<keyword evidence="2" id="KW-1185">Reference proteome</keyword>
<reference evidence="2" key="1">
    <citation type="submission" date="2016-11" db="EMBL/GenBank/DDBJ databases">
        <authorList>
            <person name="Varghese N."/>
            <person name="Submissions S."/>
        </authorList>
    </citation>
    <scope>NUCLEOTIDE SEQUENCE [LARGE SCALE GENOMIC DNA]</scope>
    <source>
        <strain evidence="2">CGMCC 1.8863</strain>
    </source>
</reference>
<dbReference type="OrthoDB" id="1438245at2"/>
<accession>A0A1M6KI58</accession>
<dbReference type="AlphaFoldDB" id="A0A1M6KI58"/>